<dbReference type="Proteomes" id="UP000593594">
    <property type="component" value="Chromosome"/>
</dbReference>
<sequence>MKSVFTFAVIAAVTLSPAHAQIQRQNDRLDNGGFEDPTVDGYQFFDESLPAWTVEQDEAEIINEAYGRDFEARSGRQFLALNGSGTVYQDVPTDPGSTYRLVFHLDNEPDAAGATTLTVSAGSASANFEVSPDQEGYRQETLRFEGAANSAVTRIMFTDTTGTDYGVHLDAVRVEIIHSRNKLDRSRQPSP</sequence>
<dbReference type="InterPro" id="IPR006946">
    <property type="entry name" value="DGR2-like_dom"/>
</dbReference>
<accession>A0A7S8HBU1</accession>
<evidence type="ECO:0000256" key="1">
    <source>
        <dbReference type="SAM" id="SignalP"/>
    </source>
</evidence>
<dbReference type="AlphaFoldDB" id="A0A7S8HBU1"/>
<protein>
    <submittedName>
        <fullName evidence="3">DUF642 domain-containing protein</fullName>
    </submittedName>
</protein>
<organism evidence="3 4">
    <name type="scientific">Kaustia mangrovi</name>
    <dbReference type="NCBI Taxonomy" id="2593653"/>
    <lineage>
        <taxon>Bacteria</taxon>
        <taxon>Pseudomonadati</taxon>
        <taxon>Pseudomonadota</taxon>
        <taxon>Alphaproteobacteria</taxon>
        <taxon>Hyphomicrobiales</taxon>
        <taxon>Parvibaculaceae</taxon>
        <taxon>Kaustia</taxon>
    </lineage>
</organism>
<feature type="domain" description="DUF642" evidence="2">
    <location>
        <begin position="28"/>
        <end position="174"/>
    </location>
</feature>
<reference evidence="3 4" key="1">
    <citation type="submission" date="2020-06" db="EMBL/GenBank/DDBJ databases">
        <title>Genome sequence of 2 isolates from Red Sea Mangroves.</title>
        <authorList>
            <person name="Sefrji F."/>
            <person name="Michoud G."/>
            <person name="Merlino G."/>
            <person name="Daffonchio D."/>
        </authorList>
    </citation>
    <scope>NUCLEOTIDE SEQUENCE [LARGE SCALE GENOMIC DNA]</scope>
    <source>
        <strain evidence="3 4">R1DC25</strain>
    </source>
</reference>
<keyword evidence="4" id="KW-1185">Reference proteome</keyword>
<dbReference type="KEGG" id="kmn:HW532_08675"/>
<dbReference type="EMBL" id="CP058214">
    <property type="protein sequence ID" value="QPC42764.1"/>
    <property type="molecule type" value="Genomic_DNA"/>
</dbReference>
<evidence type="ECO:0000259" key="2">
    <source>
        <dbReference type="Pfam" id="PF04862"/>
    </source>
</evidence>
<proteinExistence type="predicted"/>
<evidence type="ECO:0000313" key="3">
    <source>
        <dbReference type="EMBL" id="QPC42764.1"/>
    </source>
</evidence>
<evidence type="ECO:0000313" key="4">
    <source>
        <dbReference type="Proteomes" id="UP000593594"/>
    </source>
</evidence>
<dbReference type="Gene3D" id="2.60.120.260">
    <property type="entry name" value="Galactose-binding domain-like"/>
    <property type="match status" value="1"/>
</dbReference>
<dbReference type="RefSeq" id="WP_213163998.1">
    <property type="nucleotide sequence ID" value="NZ_CP058214.1"/>
</dbReference>
<dbReference type="Pfam" id="PF04862">
    <property type="entry name" value="DUF642"/>
    <property type="match status" value="1"/>
</dbReference>
<keyword evidence="1" id="KW-0732">Signal</keyword>
<gene>
    <name evidence="3" type="ORF">HW532_08675</name>
</gene>
<feature type="signal peptide" evidence="1">
    <location>
        <begin position="1"/>
        <end position="20"/>
    </location>
</feature>
<feature type="chain" id="PRO_5032708838" evidence="1">
    <location>
        <begin position="21"/>
        <end position="191"/>
    </location>
</feature>
<name>A0A7S8HBU1_9HYPH</name>